<dbReference type="Proteomes" id="UP001597440">
    <property type="component" value="Unassembled WGS sequence"/>
</dbReference>
<organism evidence="2 3">
    <name type="scientific">Sphingobacterium tabacisoli</name>
    <dbReference type="NCBI Taxonomy" id="2044855"/>
    <lineage>
        <taxon>Bacteria</taxon>
        <taxon>Pseudomonadati</taxon>
        <taxon>Bacteroidota</taxon>
        <taxon>Sphingobacteriia</taxon>
        <taxon>Sphingobacteriales</taxon>
        <taxon>Sphingobacteriaceae</taxon>
        <taxon>Sphingobacterium</taxon>
    </lineage>
</organism>
<dbReference type="EMBL" id="JBHULD010000008">
    <property type="protein sequence ID" value="MFD2554127.1"/>
    <property type="molecule type" value="Genomic_DNA"/>
</dbReference>
<evidence type="ECO:0000313" key="2">
    <source>
        <dbReference type="EMBL" id="MFD2554127.1"/>
    </source>
</evidence>
<protein>
    <submittedName>
        <fullName evidence="2">Uncharacterized protein</fullName>
    </submittedName>
</protein>
<comment type="caution">
    <text evidence="2">The sequence shown here is derived from an EMBL/GenBank/DDBJ whole genome shotgun (WGS) entry which is preliminary data.</text>
</comment>
<evidence type="ECO:0000256" key="1">
    <source>
        <dbReference type="SAM" id="SignalP"/>
    </source>
</evidence>
<accession>A0ABW5L2L1</accession>
<feature type="signal peptide" evidence="1">
    <location>
        <begin position="1"/>
        <end position="23"/>
    </location>
</feature>
<sequence length="360" mass="40038">MFQRLRFYILLFVLLTASLSGTAQITFGVWSNNYIELTSYLGQSTHARFNTFQFQMGSQSNINYPNWSLSVQLLRPIQPSSGGPNKSGKPFPADKISLRWTEDDNKSVLNLNEIGASRNDIFLANSGEIYLIEKSNQALRAEKNFYSSALLFGMVKIAQGKYLEDFVSGVSANTHIEYDIPLKFTLYEVNGKVIGTQVLNYKLHIPPTLTDGGAVEVVPDYSLQVDAGAIDASLQFFTRQHYIDGVKLMIESAIRVNSNTDYELRVKSLDPEIRRSSGEGLPLSLLSLQVIPNAGAGNTTSNPKIQLSTTEQVAYSGQSKDKNVTRTFNIQYEANLTRSQSLTARPGNYTVSLLYLLMPK</sequence>
<gene>
    <name evidence="2" type="ORF">ACFSQW_06990</name>
</gene>
<keyword evidence="1" id="KW-0732">Signal</keyword>
<keyword evidence="3" id="KW-1185">Reference proteome</keyword>
<proteinExistence type="predicted"/>
<dbReference type="RefSeq" id="WP_210356063.1">
    <property type="nucleotide sequence ID" value="NZ_JAEQMU010000006.1"/>
</dbReference>
<evidence type="ECO:0000313" key="3">
    <source>
        <dbReference type="Proteomes" id="UP001597440"/>
    </source>
</evidence>
<feature type="chain" id="PRO_5046597952" evidence="1">
    <location>
        <begin position="24"/>
        <end position="360"/>
    </location>
</feature>
<reference evidence="3" key="1">
    <citation type="journal article" date="2019" name="Int. J. Syst. Evol. Microbiol.">
        <title>The Global Catalogue of Microorganisms (GCM) 10K type strain sequencing project: providing services to taxonomists for standard genome sequencing and annotation.</title>
        <authorList>
            <consortium name="The Broad Institute Genomics Platform"/>
            <consortium name="The Broad Institute Genome Sequencing Center for Infectious Disease"/>
            <person name="Wu L."/>
            <person name="Ma J."/>
        </authorList>
    </citation>
    <scope>NUCLEOTIDE SEQUENCE [LARGE SCALE GENOMIC DNA]</scope>
    <source>
        <strain evidence="3">KCTC 52298</strain>
    </source>
</reference>
<name>A0ABW5L2L1_9SPHI</name>